<dbReference type="KEGG" id="mew:MSWAN_0130"/>
<sequence length="105" mass="12049">MERTLTMDCEDAINYVEENVEVYDVLELSYHRIFTPGEVLSIDTDDRKGKKSFRVMIQVAGDLVSQSVEVDLEEVKDDLVEIKHIPKNGEEATIITIERCETEVE</sequence>
<evidence type="ECO:0000313" key="2">
    <source>
        <dbReference type="Proteomes" id="UP000009231"/>
    </source>
</evidence>
<accession>F6D831</accession>
<dbReference type="GeneID" id="10667607"/>
<evidence type="ECO:0008006" key="3">
    <source>
        <dbReference type="Google" id="ProtNLM"/>
    </source>
</evidence>
<dbReference type="HOGENOM" id="CLU_2340162_0_0_2"/>
<dbReference type="EMBL" id="CP002772">
    <property type="protein sequence ID" value="AEG17176.1"/>
    <property type="molecule type" value="Genomic_DNA"/>
</dbReference>
<dbReference type="STRING" id="868131.MSWAN_0130"/>
<evidence type="ECO:0000313" key="1">
    <source>
        <dbReference type="EMBL" id="AEG17176.1"/>
    </source>
</evidence>
<keyword evidence="2" id="KW-1185">Reference proteome</keyword>
<organism evidence="1 2">
    <name type="scientific">Methanobacterium paludis (strain DSM 25820 / JCM 18151 / SWAN1)</name>
    <dbReference type="NCBI Taxonomy" id="868131"/>
    <lineage>
        <taxon>Archaea</taxon>
        <taxon>Methanobacteriati</taxon>
        <taxon>Methanobacteriota</taxon>
        <taxon>Methanomada group</taxon>
        <taxon>Methanobacteria</taxon>
        <taxon>Methanobacteriales</taxon>
        <taxon>Methanobacteriaceae</taxon>
        <taxon>Methanobacterium</taxon>
    </lineage>
</organism>
<dbReference type="RefSeq" id="WP_013824678.1">
    <property type="nucleotide sequence ID" value="NC_015574.1"/>
</dbReference>
<dbReference type="eggNOG" id="arCOG05038">
    <property type="taxonomic scope" value="Archaea"/>
</dbReference>
<dbReference type="InterPro" id="IPR019208">
    <property type="entry name" value="DUF2097"/>
</dbReference>
<gene>
    <name evidence="1" type="ordered locus">MSWAN_0130</name>
</gene>
<dbReference type="OrthoDB" id="73747at2157"/>
<name>F6D831_METPW</name>
<protein>
    <recommendedName>
        <fullName evidence="3">DUF2097 domain-containing protein</fullName>
    </recommendedName>
</protein>
<dbReference type="AlphaFoldDB" id="F6D831"/>
<dbReference type="Pfam" id="PF09870">
    <property type="entry name" value="DUF2097"/>
    <property type="match status" value="1"/>
</dbReference>
<dbReference type="Proteomes" id="UP000009231">
    <property type="component" value="Chromosome"/>
</dbReference>
<proteinExistence type="predicted"/>
<reference evidence="1 2" key="1">
    <citation type="journal article" date="2014" name="Int. J. Syst. Evol. Microbiol.">
        <title>Methanobacterium paludis sp. nov. and a novel strain of Methanobacterium lacus isolated from northern peatlands.</title>
        <authorList>
            <person name="Cadillo-Quiroz H."/>
            <person name="Brauer S.L."/>
            <person name="Goodson N."/>
            <person name="Yavitt J.B."/>
            <person name="Zinder S.H."/>
        </authorList>
    </citation>
    <scope>NUCLEOTIDE SEQUENCE [LARGE SCALE GENOMIC DNA]</scope>
    <source>
        <strain evidence="2">DSM 25820 / JCM 18151 / SWAN1</strain>
    </source>
</reference>